<evidence type="ECO:0000313" key="1">
    <source>
        <dbReference type="EMBL" id="KAF7371166.1"/>
    </source>
</evidence>
<gene>
    <name evidence="1" type="ORF">MSAN_00752100</name>
</gene>
<dbReference type="OrthoDB" id="3365698at2759"/>
<name>A0A8H6Z7D7_9AGAR</name>
<reference evidence="1" key="1">
    <citation type="submission" date="2020-05" db="EMBL/GenBank/DDBJ databases">
        <title>Mycena genomes resolve the evolution of fungal bioluminescence.</title>
        <authorList>
            <person name="Tsai I.J."/>
        </authorList>
    </citation>
    <scope>NUCLEOTIDE SEQUENCE</scope>
    <source>
        <strain evidence="1">160909Yilan</strain>
    </source>
</reference>
<accession>A0A8H6Z7D7</accession>
<organism evidence="1 2">
    <name type="scientific">Mycena sanguinolenta</name>
    <dbReference type="NCBI Taxonomy" id="230812"/>
    <lineage>
        <taxon>Eukaryota</taxon>
        <taxon>Fungi</taxon>
        <taxon>Dikarya</taxon>
        <taxon>Basidiomycota</taxon>
        <taxon>Agaricomycotina</taxon>
        <taxon>Agaricomycetes</taxon>
        <taxon>Agaricomycetidae</taxon>
        <taxon>Agaricales</taxon>
        <taxon>Marasmiineae</taxon>
        <taxon>Mycenaceae</taxon>
        <taxon>Mycena</taxon>
    </lineage>
</organism>
<dbReference type="Proteomes" id="UP000623467">
    <property type="component" value="Unassembled WGS sequence"/>
</dbReference>
<keyword evidence="2" id="KW-1185">Reference proteome</keyword>
<protein>
    <submittedName>
        <fullName evidence="1">Uncharacterized protein</fullName>
    </submittedName>
</protein>
<dbReference type="EMBL" id="JACAZH010000004">
    <property type="protein sequence ID" value="KAF7371166.1"/>
    <property type="molecule type" value="Genomic_DNA"/>
</dbReference>
<comment type="caution">
    <text evidence="1">The sequence shown here is derived from an EMBL/GenBank/DDBJ whole genome shotgun (WGS) entry which is preliminary data.</text>
</comment>
<proteinExistence type="predicted"/>
<evidence type="ECO:0000313" key="2">
    <source>
        <dbReference type="Proteomes" id="UP000623467"/>
    </source>
</evidence>
<dbReference type="AlphaFoldDB" id="A0A8H6Z7D7"/>
<sequence>MDQMPRKLPLTVLRFSQYRALAGGRRLYNQPSSFAFHPPSHLTRYEFEATLTMHRSIWEMAPNLVEAHILIKDDDFWSTSEEISLLASLCRLYVSHGKILDYVRAPALVELGFPLGTTGRPYLESFLARSSCTLQRLCIPDGIEFSPHEFNAHETLAVLNMVSTLIELRIIISNSSRQVNVLIAELTASDAGTNIVAPHLSCISFAPRPWLPVPFDYEAYVQMTKSRWESQQCALIRTELCMTDSTPIRSLDLLRENGLQFMLWTGLEATKITGHWICSCTLD</sequence>